<organism evidence="1 2">
    <name type="scientific">Enterocloster lavalensis</name>
    <dbReference type="NCBI Taxonomy" id="460384"/>
    <lineage>
        <taxon>Bacteria</taxon>
        <taxon>Bacillati</taxon>
        <taxon>Bacillota</taxon>
        <taxon>Clostridia</taxon>
        <taxon>Lachnospirales</taxon>
        <taxon>Lachnospiraceae</taxon>
        <taxon>Enterocloster</taxon>
    </lineage>
</organism>
<evidence type="ECO:0000313" key="1">
    <source>
        <dbReference type="EMBL" id="SET20628.1"/>
    </source>
</evidence>
<reference evidence="2" key="1">
    <citation type="submission" date="2016-10" db="EMBL/GenBank/DDBJ databases">
        <authorList>
            <person name="Varghese N."/>
            <person name="Submissions S."/>
        </authorList>
    </citation>
    <scope>NUCLEOTIDE SEQUENCE [LARGE SCALE GENOMIC DNA]</scope>
    <source>
        <strain evidence="2">NLAE-zl-G277</strain>
    </source>
</reference>
<accession>A0A1I0CMC1</accession>
<evidence type="ECO:0000313" key="2">
    <source>
        <dbReference type="Proteomes" id="UP000198508"/>
    </source>
</evidence>
<dbReference type="Proteomes" id="UP000198508">
    <property type="component" value="Unassembled WGS sequence"/>
</dbReference>
<protein>
    <submittedName>
        <fullName evidence="1">Uncharacterized protein</fullName>
    </submittedName>
</protein>
<gene>
    <name evidence="1" type="ORF">SAMN05216313_10355</name>
</gene>
<proteinExistence type="predicted"/>
<keyword evidence="2" id="KW-1185">Reference proteome</keyword>
<sequence>MGREPKVAGPAVTPDTDRAFRAVSPAVMADMDRERKAASPELMERECVLVIREAMARECSLGVMVRR</sequence>
<dbReference type="EMBL" id="FOIM01000003">
    <property type="protein sequence ID" value="SET20628.1"/>
    <property type="molecule type" value="Genomic_DNA"/>
</dbReference>
<dbReference type="AlphaFoldDB" id="A0A1I0CMC1"/>
<name>A0A1I0CMC1_9FIRM</name>